<dbReference type="InterPro" id="IPR036737">
    <property type="entry name" value="OmpA-like_sf"/>
</dbReference>
<comment type="subcellular location">
    <subcellularLocation>
        <location evidence="1">Cell outer membrane</location>
    </subcellularLocation>
</comment>
<evidence type="ECO:0000313" key="7">
    <source>
        <dbReference type="EMBL" id="NVN19377.1"/>
    </source>
</evidence>
<dbReference type="InterPro" id="IPR008969">
    <property type="entry name" value="CarboxyPept-like_regulatory"/>
</dbReference>
<dbReference type="GO" id="GO:0009279">
    <property type="term" value="C:cell outer membrane"/>
    <property type="evidence" value="ECO:0007669"/>
    <property type="project" value="UniProtKB-SubCell"/>
</dbReference>
<protein>
    <submittedName>
        <fullName evidence="7">OmpA family protein</fullName>
    </submittedName>
</protein>
<keyword evidence="5" id="KW-0732">Signal</keyword>
<dbReference type="RefSeq" id="WP_176620947.1">
    <property type="nucleotide sequence ID" value="NZ_WYET01000007.1"/>
</dbReference>
<dbReference type="InterPro" id="IPR006665">
    <property type="entry name" value="OmpA-like"/>
</dbReference>
<keyword evidence="8" id="KW-1185">Reference proteome</keyword>
<dbReference type="EMBL" id="WYET01000007">
    <property type="protein sequence ID" value="NVN19377.1"/>
    <property type="molecule type" value="Genomic_DNA"/>
</dbReference>
<dbReference type="PANTHER" id="PTHR30329:SF21">
    <property type="entry name" value="LIPOPROTEIN YIAD-RELATED"/>
    <property type="match status" value="1"/>
</dbReference>
<evidence type="ECO:0000256" key="3">
    <source>
        <dbReference type="ARBA" id="ARBA00023237"/>
    </source>
</evidence>
<dbReference type="PANTHER" id="PTHR30329">
    <property type="entry name" value="STATOR ELEMENT OF FLAGELLAR MOTOR COMPLEX"/>
    <property type="match status" value="1"/>
</dbReference>
<dbReference type="InterPro" id="IPR050330">
    <property type="entry name" value="Bact_OuterMem_StrucFunc"/>
</dbReference>
<sequence>MKKIILLIVLGYSIAGLAQSKLDRADQYFDEFKFEKAITLYNDLASEDRKTSIHVIQRLADAHFNMSEYQNAKDWYMKLHAMQGQNVGESNIIKLVQCLKASMEPQKADQLLKDFYSSDQDRLNMILAQKEQLESLKEENPKFEIKKLDFNSKKSDFAPAMFNDMLVFASARDTLRSSGKIYPWNNQPYLDVYLTNPNVADYVPEKFLDNMDSDFHDSNVAFAPGSQTVYFTRNYIKKNKLNANNDGLSNMQILKGSIYQNKLIEVTSLSFNSKDYSCGHPAISSDGKFLYFTSNMPGGYGHSDIYVVEIGMEGDAISPPKNLGKQINTKGREMFPFVDGDTLYFASDGHYGLGGLDVFGSTILSENKFDLPSNLGEPINGNMDDFSLIYNAKKDLGFFASNRFGGAGDDDIYQINKAKPVDCLVYSGYVLNKNTGDPIPLSKIELYDGATGFVSALQTDGNGYFNITLPCNKENKLVFSKPRFTKEEVSIITGENPQEPSEENMIYLTPFESLVVKEGDVEKIKVNPIYFEYDKSDITPRAEIELEKVLYAMREFPGIKIKIESHTDSRGSDQYNFKLSDDRAKSTMRYLISKGIDHGRIVSADGYGEYRLKNRCSNGVKCSEQEHLLNRRSDFIIVEKNENMENVQR</sequence>
<dbReference type="SUPFAM" id="SSF82171">
    <property type="entry name" value="DPP6 N-terminal domain-like"/>
    <property type="match status" value="1"/>
</dbReference>
<evidence type="ECO:0000256" key="4">
    <source>
        <dbReference type="PROSITE-ProRule" id="PRU00473"/>
    </source>
</evidence>
<dbReference type="PRINTS" id="PR01021">
    <property type="entry name" value="OMPADOMAIN"/>
</dbReference>
<dbReference type="Pfam" id="PF07676">
    <property type="entry name" value="PD40"/>
    <property type="match status" value="2"/>
</dbReference>
<evidence type="ECO:0000256" key="2">
    <source>
        <dbReference type="ARBA" id="ARBA00023136"/>
    </source>
</evidence>
<dbReference type="SUPFAM" id="SSF48452">
    <property type="entry name" value="TPR-like"/>
    <property type="match status" value="1"/>
</dbReference>
<dbReference type="CDD" id="cd07185">
    <property type="entry name" value="OmpA_C-like"/>
    <property type="match status" value="1"/>
</dbReference>
<evidence type="ECO:0000259" key="6">
    <source>
        <dbReference type="PROSITE" id="PS51123"/>
    </source>
</evidence>
<name>A0A850NPY4_9FLAO</name>
<evidence type="ECO:0000256" key="1">
    <source>
        <dbReference type="ARBA" id="ARBA00004442"/>
    </source>
</evidence>
<organism evidence="7 8">
    <name type="scientific">Flagellimonas chongwuensis</name>
    <dbReference type="NCBI Taxonomy" id="2697365"/>
    <lineage>
        <taxon>Bacteria</taxon>
        <taxon>Pseudomonadati</taxon>
        <taxon>Bacteroidota</taxon>
        <taxon>Flavobacteriia</taxon>
        <taxon>Flavobacteriales</taxon>
        <taxon>Flavobacteriaceae</taxon>
        <taxon>Flagellimonas</taxon>
    </lineage>
</organism>
<dbReference type="SUPFAM" id="SSF49464">
    <property type="entry name" value="Carboxypeptidase regulatory domain-like"/>
    <property type="match status" value="1"/>
</dbReference>
<dbReference type="PROSITE" id="PS51123">
    <property type="entry name" value="OMPA_2"/>
    <property type="match status" value="1"/>
</dbReference>
<dbReference type="InterPro" id="IPR006664">
    <property type="entry name" value="OMP_bac"/>
</dbReference>
<feature type="chain" id="PRO_5032511771" evidence="5">
    <location>
        <begin position="19"/>
        <end position="649"/>
    </location>
</feature>
<keyword evidence="3" id="KW-0998">Cell outer membrane</keyword>
<evidence type="ECO:0000313" key="8">
    <source>
        <dbReference type="Proteomes" id="UP000558089"/>
    </source>
</evidence>
<reference evidence="7 8" key="1">
    <citation type="submission" date="2020-01" db="EMBL/GenBank/DDBJ databases">
        <title>Draft Genome Analysis of Muricauda sp. HICW Isolated from coastal seawater of PR China.</title>
        <authorList>
            <person name="Chen M.-X."/>
        </authorList>
    </citation>
    <scope>NUCLEOTIDE SEQUENCE [LARGE SCALE GENOMIC DNA]</scope>
    <source>
        <strain evidence="7 8">HICW</strain>
    </source>
</reference>
<dbReference type="InterPro" id="IPR011659">
    <property type="entry name" value="WD40"/>
</dbReference>
<dbReference type="Pfam" id="PF00691">
    <property type="entry name" value="OmpA"/>
    <property type="match status" value="1"/>
</dbReference>
<dbReference type="SUPFAM" id="SSF103088">
    <property type="entry name" value="OmpA-like"/>
    <property type="match status" value="1"/>
</dbReference>
<proteinExistence type="predicted"/>
<evidence type="ECO:0000256" key="5">
    <source>
        <dbReference type="SAM" id="SignalP"/>
    </source>
</evidence>
<keyword evidence="2 4" id="KW-0472">Membrane</keyword>
<dbReference type="Gene3D" id="3.30.1330.60">
    <property type="entry name" value="OmpA-like domain"/>
    <property type="match status" value="1"/>
</dbReference>
<feature type="domain" description="OmpA-like" evidence="6">
    <location>
        <begin position="518"/>
        <end position="641"/>
    </location>
</feature>
<comment type="caution">
    <text evidence="7">The sequence shown here is derived from an EMBL/GenBank/DDBJ whole genome shotgun (WGS) entry which is preliminary data.</text>
</comment>
<dbReference type="InterPro" id="IPR011990">
    <property type="entry name" value="TPR-like_helical_dom_sf"/>
</dbReference>
<dbReference type="Proteomes" id="UP000558089">
    <property type="component" value="Unassembled WGS sequence"/>
</dbReference>
<feature type="signal peptide" evidence="5">
    <location>
        <begin position="1"/>
        <end position="18"/>
    </location>
</feature>
<accession>A0A850NPY4</accession>
<gene>
    <name evidence="7" type="ORF">GUA46_13590</name>
</gene>
<dbReference type="AlphaFoldDB" id="A0A850NPY4"/>
<dbReference type="Gene3D" id="1.25.40.10">
    <property type="entry name" value="Tetratricopeptide repeat domain"/>
    <property type="match status" value="1"/>
</dbReference>